<proteinExistence type="inferred from homology"/>
<evidence type="ECO:0000256" key="11">
    <source>
        <dbReference type="SAM" id="SignalP"/>
    </source>
</evidence>
<accession>A0A0D9R4P1</accession>
<dbReference type="OMA" id="ECMVIKT"/>
<reference evidence="12" key="3">
    <citation type="submission" date="2025-09" db="UniProtKB">
        <authorList>
            <consortium name="Ensembl"/>
        </authorList>
    </citation>
    <scope>IDENTIFICATION</scope>
</reference>
<dbReference type="RefSeq" id="XP_007981454.3">
    <property type="nucleotide sequence ID" value="XM_007983263.3"/>
</dbReference>
<dbReference type="GO" id="GO:0070233">
    <property type="term" value="P:negative regulation of T cell apoptotic process"/>
    <property type="evidence" value="ECO:0007669"/>
    <property type="project" value="Ensembl"/>
</dbReference>
<dbReference type="PANTHER" id="PTHR15096:SF5">
    <property type="entry name" value="PROLACTIN-INDUCIBLE PROTEIN"/>
    <property type="match status" value="1"/>
</dbReference>
<dbReference type="InterPro" id="IPR013783">
    <property type="entry name" value="Ig-like_fold"/>
</dbReference>
<feature type="modified residue" description="Pyrrolidone carboxylic acid" evidence="10">
    <location>
        <position position="29"/>
    </location>
</feature>
<dbReference type="GeneTree" id="ENSGT00390000002099"/>
<dbReference type="PANTHER" id="PTHR15096">
    <property type="entry name" value="PROLACTIN-INDUCIBLE PROTEIN/SEMINAL VESICLE ANTIGEN"/>
    <property type="match status" value="1"/>
</dbReference>
<dbReference type="Bgee" id="ENSCSAG00000007318">
    <property type="expression patterns" value="Expressed in blood"/>
</dbReference>
<evidence type="ECO:0000256" key="9">
    <source>
        <dbReference type="PIRSR" id="PIRSR002572-1"/>
    </source>
</evidence>
<evidence type="ECO:0000256" key="1">
    <source>
        <dbReference type="ARBA" id="ARBA00004613"/>
    </source>
</evidence>
<dbReference type="FunFam" id="2.60.40.10:FF:001572">
    <property type="entry name" value="Prolactin-inducible protein homolog"/>
    <property type="match status" value="1"/>
</dbReference>
<dbReference type="InterPro" id="IPR014756">
    <property type="entry name" value="Ig_E-set"/>
</dbReference>
<dbReference type="Gene3D" id="2.60.40.10">
    <property type="entry name" value="Immunoglobulins"/>
    <property type="match status" value="1"/>
</dbReference>
<evidence type="ECO:0000256" key="7">
    <source>
        <dbReference type="ARBA" id="ARBA00025932"/>
    </source>
</evidence>
<protein>
    <recommendedName>
        <fullName evidence="8">Prolactin-inducible protein homolog</fullName>
    </recommendedName>
</protein>
<gene>
    <name evidence="12" type="primary">PIP</name>
</gene>
<dbReference type="InterPro" id="IPR007990">
    <property type="entry name" value="PIP"/>
</dbReference>
<evidence type="ECO:0000256" key="3">
    <source>
        <dbReference type="ARBA" id="ARBA00022525"/>
    </source>
</evidence>
<dbReference type="GO" id="GO:0002682">
    <property type="term" value="P:regulation of immune system process"/>
    <property type="evidence" value="ECO:0007669"/>
    <property type="project" value="TreeGrafter"/>
</dbReference>
<dbReference type="GO" id="GO:0019864">
    <property type="term" value="F:IgG binding"/>
    <property type="evidence" value="ECO:0007669"/>
    <property type="project" value="Ensembl"/>
</dbReference>
<dbReference type="PIRSF" id="PIRSF002572">
    <property type="entry name" value="PIP-GCDFP-15"/>
    <property type="match status" value="1"/>
</dbReference>
<keyword evidence="13" id="KW-1185">Reference proteome</keyword>
<dbReference type="Ensembl" id="ENSCSAT00000005357.1">
    <property type="protein sequence ID" value="ENSCSAP00000003580.1"/>
    <property type="gene ID" value="ENSCSAG00000007318.1"/>
</dbReference>
<name>A0A0D9R4P1_CHLSB</name>
<evidence type="ECO:0000256" key="8">
    <source>
        <dbReference type="PIRNR" id="PIRNR002572"/>
    </source>
</evidence>
<dbReference type="STRING" id="60711.ENSCSAP00000003580"/>
<dbReference type="BioGRID-ORCS" id="103227123">
    <property type="hits" value="3 hits in 16 CRISPR screens"/>
</dbReference>
<keyword evidence="4 11" id="KW-0732">Signal</keyword>
<dbReference type="GO" id="GO:0010628">
    <property type="term" value="P:positive regulation of gene expression"/>
    <property type="evidence" value="ECO:0007669"/>
    <property type="project" value="Ensembl"/>
</dbReference>
<dbReference type="AlphaFoldDB" id="A0A0D9R4P1"/>
<evidence type="ECO:0000313" key="12">
    <source>
        <dbReference type="Ensembl" id="ENSCSAP00000003580.1"/>
    </source>
</evidence>
<keyword evidence="6" id="KW-0873">Pyrrolidone carboxylic acid</keyword>
<dbReference type="eggNOG" id="ENOG502T2PG">
    <property type="taxonomic scope" value="Eukaryota"/>
</dbReference>
<reference evidence="12" key="2">
    <citation type="submission" date="2025-08" db="UniProtKB">
        <authorList>
            <consortium name="Ensembl"/>
        </authorList>
    </citation>
    <scope>IDENTIFICATION</scope>
</reference>
<evidence type="ECO:0000256" key="10">
    <source>
        <dbReference type="PIRSR" id="PIRSR002572-2"/>
    </source>
</evidence>
<evidence type="ECO:0000256" key="6">
    <source>
        <dbReference type="ARBA" id="ARBA00023283"/>
    </source>
</evidence>
<comment type="similarity">
    <text evidence="2 8">Belongs to the PIP family.</text>
</comment>
<evidence type="ECO:0000256" key="4">
    <source>
        <dbReference type="ARBA" id="ARBA00022729"/>
    </source>
</evidence>
<feature type="disulfide bond" evidence="9">
    <location>
        <begin position="65"/>
        <end position="91"/>
    </location>
</feature>
<dbReference type="EMBL" id="AQIB01162344">
    <property type="status" value="NOT_ANNOTATED_CDS"/>
    <property type="molecule type" value="Genomic_DNA"/>
</dbReference>
<feature type="disulfide bond" evidence="9">
    <location>
        <begin position="89"/>
        <end position="123"/>
    </location>
</feature>
<keyword evidence="5 9" id="KW-1015">Disulfide bond</keyword>
<dbReference type="CTD" id="5304"/>
<dbReference type="Proteomes" id="UP000029965">
    <property type="component" value="Chromosome 21"/>
</dbReference>
<keyword evidence="3 8" id="KW-0964">Secreted</keyword>
<feature type="chain" id="PRO_5002344890" description="Prolactin-inducible protein homolog" evidence="11">
    <location>
        <begin position="29"/>
        <end position="146"/>
    </location>
</feature>
<sequence length="146" mass="16736">MRLLQFLFRASPATLLLVLCLHLGANKAQENTRRIIIQNFEIPTTANRDEEVTATLQVKTELKECMVVKAYLTSDVPVEGAFNYRYTRCLCDDYPNTYYWDFHTNRTVKIAAVVDIIRELGICPNDDAVTPISKNRFYTIKTLVVA</sequence>
<dbReference type="GO" id="GO:0005615">
    <property type="term" value="C:extracellular space"/>
    <property type="evidence" value="ECO:0007669"/>
    <property type="project" value="Ensembl"/>
</dbReference>
<dbReference type="GO" id="GO:0005634">
    <property type="term" value="C:nucleus"/>
    <property type="evidence" value="ECO:0007669"/>
    <property type="project" value="Ensembl"/>
</dbReference>
<evidence type="ECO:0000256" key="2">
    <source>
        <dbReference type="ARBA" id="ARBA00006819"/>
    </source>
</evidence>
<evidence type="ECO:0000256" key="5">
    <source>
        <dbReference type="ARBA" id="ARBA00023157"/>
    </source>
</evidence>
<dbReference type="Pfam" id="PF05326">
    <property type="entry name" value="SVA"/>
    <property type="match status" value="1"/>
</dbReference>
<dbReference type="GO" id="GO:0001580">
    <property type="term" value="P:detection of chemical stimulus involved in sensory perception of bitter taste"/>
    <property type="evidence" value="ECO:0007669"/>
    <property type="project" value="Ensembl"/>
</dbReference>
<dbReference type="GeneID" id="103227123"/>
<comment type="subunit">
    <text evidence="7 8">Monomer. Interacts with AZGP1.</text>
</comment>
<feature type="signal peptide" evidence="11">
    <location>
        <begin position="1"/>
        <end position="28"/>
    </location>
</feature>
<organism evidence="12 13">
    <name type="scientific">Chlorocebus sabaeus</name>
    <name type="common">Green monkey</name>
    <name type="synonym">Simia sabaea</name>
    <dbReference type="NCBI Taxonomy" id="60711"/>
    <lineage>
        <taxon>Eukaryota</taxon>
        <taxon>Metazoa</taxon>
        <taxon>Chordata</taxon>
        <taxon>Craniata</taxon>
        <taxon>Vertebrata</taxon>
        <taxon>Euteleostomi</taxon>
        <taxon>Mammalia</taxon>
        <taxon>Eutheria</taxon>
        <taxon>Euarchontoglires</taxon>
        <taxon>Primates</taxon>
        <taxon>Haplorrhini</taxon>
        <taxon>Catarrhini</taxon>
        <taxon>Cercopithecidae</taxon>
        <taxon>Cercopithecinae</taxon>
        <taxon>Chlorocebus</taxon>
    </lineage>
</organism>
<dbReference type="SUPFAM" id="SSF81296">
    <property type="entry name" value="E set domains"/>
    <property type="match status" value="1"/>
</dbReference>
<dbReference type="GO" id="GO:0004190">
    <property type="term" value="F:aspartic-type endopeptidase activity"/>
    <property type="evidence" value="ECO:0007669"/>
    <property type="project" value="Ensembl"/>
</dbReference>
<evidence type="ECO:0000313" key="13">
    <source>
        <dbReference type="Proteomes" id="UP000029965"/>
    </source>
</evidence>
<dbReference type="GO" id="GO:0042802">
    <property type="term" value="F:identical protein binding"/>
    <property type="evidence" value="ECO:0007669"/>
    <property type="project" value="Ensembl"/>
</dbReference>
<reference evidence="12 13" key="1">
    <citation type="submission" date="2014-03" db="EMBL/GenBank/DDBJ databases">
        <authorList>
            <person name="Warren W."/>
            <person name="Wilson R.K."/>
        </authorList>
    </citation>
    <scope>NUCLEOTIDE SEQUENCE</scope>
</reference>
<dbReference type="GO" id="GO:0006508">
    <property type="term" value="P:proteolysis"/>
    <property type="evidence" value="ECO:0007669"/>
    <property type="project" value="Ensembl"/>
</dbReference>
<comment type="subcellular location">
    <subcellularLocation>
        <location evidence="1 8">Secreted</location>
    </subcellularLocation>
</comment>